<comment type="caution">
    <text evidence="4">The sequence shown here is derived from an EMBL/GenBank/DDBJ whole genome shotgun (WGS) entry which is preliminary data.</text>
</comment>
<evidence type="ECO:0000313" key="7">
    <source>
        <dbReference type="Proteomes" id="UP000321528"/>
    </source>
</evidence>
<feature type="domain" description="DUF6161" evidence="3">
    <location>
        <begin position="199"/>
        <end position="404"/>
    </location>
</feature>
<dbReference type="InterPro" id="IPR046159">
    <property type="entry name" value="DUF6161"/>
</dbReference>
<protein>
    <submittedName>
        <fullName evidence="4">APC family permease</fullName>
    </submittedName>
</protein>
<evidence type="ECO:0000313" key="5">
    <source>
        <dbReference type="EMBL" id="TXK05132.1"/>
    </source>
</evidence>
<evidence type="ECO:0000256" key="2">
    <source>
        <dbReference type="SAM" id="Phobius"/>
    </source>
</evidence>
<name>A0A418NA61_9FLAO</name>
<dbReference type="OrthoDB" id="6193541at2"/>
<dbReference type="Proteomes" id="UP000321528">
    <property type="component" value="Unassembled WGS sequence"/>
</dbReference>
<dbReference type="Pfam" id="PF19658">
    <property type="entry name" value="DUF6161"/>
    <property type="match status" value="1"/>
</dbReference>
<sequence length="421" mass="49430">MKVSEIRKLIGESGQKEIADSLEVNINYPFANFQIALKGLDIIYQFFYKEHSFFDKIESLPTKLENSKNHFDLCMGQIQNFTRELARTKHFDRHKWKNIESYCKRRDYNHVVLFNKDSEVTSFLLDLASQFRGAVEGAYDFLTNQQLKSNNTDRNYFTGWHRAYEFYTQDLEAVKRRTNERKTLGRIRSDYLKNLEQNDKNVSEHISEKKDLYKQKENALSRLFRLRKFQYDSWKNQNHEKFNAFLKNSDKAFKDLEKLYTEKLKLEAPATYWNQRAKKLRREGNTWLGWLIGFTAIAIIALGIVLYFISDGTLKELFESTGSAIRWSIVFITFVSFLAYGVRTFAKLMFSAYHLTRDAEEREQLAYVYLALKKEKNIDDTERHLIMQSLFSRADSGLLKDDSTPSMPGGSVLEKVMGGSK</sequence>
<evidence type="ECO:0000256" key="1">
    <source>
        <dbReference type="SAM" id="MobiDB-lite"/>
    </source>
</evidence>
<proteinExistence type="predicted"/>
<accession>A0A418NA61</accession>
<evidence type="ECO:0000313" key="6">
    <source>
        <dbReference type="Proteomes" id="UP000284189"/>
    </source>
</evidence>
<feature type="transmembrane region" description="Helical" evidence="2">
    <location>
        <begin position="324"/>
        <end position="342"/>
    </location>
</feature>
<evidence type="ECO:0000259" key="3">
    <source>
        <dbReference type="Pfam" id="PF19658"/>
    </source>
</evidence>
<keyword evidence="7" id="KW-1185">Reference proteome</keyword>
<reference evidence="5 7" key="2">
    <citation type="submission" date="2019-07" db="EMBL/GenBank/DDBJ databases">
        <title>Draft genome of two Muricauda strains isolated from deep sea.</title>
        <authorList>
            <person name="Sun C."/>
        </authorList>
    </citation>
    <scope>NUCLEOTIDE SEQUENCE [LARGE SCALE GENOMIC DNA]</scope>
    <source>
        <strain evidence="5 7">NH166</strain>
    </source>
</reference>
<keyword evidence="2" id="KW-1133">Transmembrane helix</keyword>
<dbReference type="AlphaFoldDB" id="A0A418NA61"/>
<dbReference type="RefSeq" id="WP_119639250.1">
    <property type="nucleotide sequence ID" value="NZ_QXFJ01000011.1"/>
</dbReference>
<dbReference type="EMBL" id="QXFJ01000011">
    <property type="protein sequence ID" value="RIV72631.1"/>
    <property type="molecule type" value="Genomic_DNA"/>
</dbReference>
<keyword evidence="2" id="KW-0812">Transmembrane</keyword>
<evidence type="ECO:0000313" key="4">
    <source>
        <dbReference type="EMBL" id="RIV72631.1"/>
    </source>
</evidence>
<reference evidence="4 6" key="1">
    <citation type="submission" date="2018-08" db="EMBL/GenBank/DDBJ databases">
        <title>Proposal of Muricauda 72 sp.nov. and Muricauda NH166 sp.nov., isolated from seawater.</title>
        <authorList>
            <person name="Cheng H."/>
            <person name="Wu Y.-H."/>
            <person name="Guo L.-L."/>
            <person name="Xu X.-W."/>
        </authorList>
    </citation>
    <scope>NUCLEOTIDE SEQUENCE [LARGE SCALE GENOMIC DNA]</scope>
    <source>
        <strain evidence="4 6">NH166</strain>
    </source>
</reference>
<organism evidence="4 6">
    <name type="scientific">Flagellimonas aequoris</name>
    <dbReference type="NCBI Taxonomy" id="2306997"/>
    <lineage>
        <taxon>Bacteria</taxon>
        <taxon>Pseudomonadati</taxon>
        <taxon>Bacteroidota</taxon>
        <taxon>Flavobacteriia</taxon>
        <taxon>Flavobacteriales</taxon>
        <taxon>Flavobacteriaceae</taxon>
        <taxon>Flagellimonas</taxon>
    </lineage>
</organism>
<gene>
    <name evidence="4" type="ORF">D2U88_05190</name>
    <name evidence="5" type="ORF">FQ019_05155</name>
</gene>
<keyword evidence="2" id="KW-0472">Membrane</keyword>
<feature type="transmembrane region" description="Helical" evidence="2">
    <location>
        <begin position="287"/>
        <end position="309"/>
    </location>
</feature>
<feature type="region of interest" description="Disordered" evidence="1">
    <location>
        <begin position="400"/>
        <end position="421"/>
    </location>
</feature>
<dbReference type="EMBL" id="VNWL01000010">
    <property type="protein sequence ID" value="TXK05132.1"/>
    <property type="molecule type" value="Genomic_DNA"/>
</dbReference>
<dbReference type="Proteomes" id="UP000284189">
    <property type="component" value="Unassembled WGS sequence"/>
</dbReference>